<dbReference type="EMBL" id="JACHJJ010000007">
    <property type="protein sequence ID" value="MBB5963319.1"/>
    <property type="molecule type" value="Genomic_DNA"/>
</dbReference>
<organism evidence="7 8">
    <name type="scientific">Planomonospora venezuelensis</name>
    <dbReference type="NCBI Taxonomy" id="1999"/>
    <lineage>
        <taxon>Bacteria</taxon>
        <taxon>Bacillati</taxon>
        <taxon>Actinomycetota</taxon>
        <taxon>Actinomycetes</taxon>
        <taxon>Streptosporangiales</taxon>
        <taxon>Streptosporangiaceae</taxon>
        <taxon>Planomonospora</taxon>
    </lineage>
</organism>
<dbReference type="InterPro" id="IPR036388">
    <property type="entry name" value="WH-like_DNA-bd_sf"/>
</dbReference>
<dbReference type="Gene3D" id="1.10.10.10">
    <property type="entry name" value="Winged helix-like DNA-binding domain superfamily/Winged helix DNA-binding domain"/>
    <property type="match status" value="1"/>
</dbReference>
<name>A0A841D1F5_PLAVE</name>
<evidence type="ECO:0000256" key="4">
    <source>
        <dbReference type="ARBA" id="ARBA00023125"/>
    </source>
</evidence>
<dbReference type="PANTHER" id="PTHR43133:SF8">
    <property type="entry name" value="RNA POLYMERASE SIGMA FACTOR HI_1459-RELATED"/>
    <property type="match status" value="1"/>
</dbReference>
<evidence type="ECO:0000259" key="6">
    <source>
        <dbReference type="Pfam" id="PF04542"/>
    </source>
</evidence>
<evidence type="ECO:0000256" key="2">
    <source>
        <dbReference type="ARBA" id="ARBA00023015"/>
    </source>
</evidence>
<protein>
    <submittedName>
        <fullName evidence="7">RNA polymerase sigma factor (Sigma-70 family)</fullName>
    </submittedName>
</protein>
<dbReference type="GO" id="GO:0016987">
    <property type="term" value="F:sigma factor activity"/>
    <property type="evidence" value="ECO:0007669"/>
    <property type="project" value="UniProtKB-KW"/>
</dbReference>
<dbReference type="InterPro" id="IPR013325">
    <property type="entry name" value="RNA_pol_sigma_r2"/>
</dbReference>
<accession>A0A841D1F5</accession>
<keyword evidence="3" id="KW-0731">Sigma factor</keyword>
<evidence type="ECO:0000313" key="7">
    <source>
        <dbReference type="EMBL" id="MBB5963319.1"/>
    </source>
</evidence>
<proteinExistence type="inferred from homology"/>
<dbReference type="InterPro" id="IPR014284">
    <property type="entry name" value="RNA_pol_sigma-70_dom"/>
</dbReference>
<sequence length="191" mass="21239">MDRDSVGRLFQAAADGDAAAWKALVEGLSPLVWSVVRAHGLAEADGHEVYQTTWFRLAQHLRRIREPDGVGSWLASTARHECLKVIRSARRLSPTDDPEILDRAGDGRTPEQAVIDSEEAEAEAERIRQVWAAFQELGENCRRLLRVLMASPPPSYREVSAALGIAVGSIGPIRQRCLRRLRARLAERGVR</sequence>
<reference evidence="7 8" key="1">
    <citation type="submission" date="2020-08" db="EMBL/GenBank/DDBJ databases">
        <title>Genomic Encyclopedia of Type Strains, Phase III (KMG-III): the genomes of soil and plant-associated and newly described type strains.</title>
        <authorList>
            <person name="Whitman W."/>
        </authorList>
    </citation>
    <scope>NUCLEOTIDE SEQUENCE [LARGE SCALE GENOMIC DNA]</scope>
    <source>
        <strain evidence="7 8">CECT 3303</strain>
    </source>
</reference>
<feature type="domain" description="RNA polymerase sigma-70 region 2" evidence="6">
    <location>
        <begin position="24"/>
        <end position="91"/>
    </location>
</feature>
<dbReference type="InterPro" id="IPR013324">
    <property type="entry name" value="RNA_pol_sigma_r3/r4-like"/>
</dbReference>
<dbReference type="Gene3D" id="1.10.1740.10">
    <property type="match status" value="1"/>
</dbReference>
<dbReference type="Proteomes" id="UP000562352">
    <property type="component" value="Unassembled WGS sequence"/>
</dbReference>
<evidence type="ECO:0000256" key="1">
    <source>
        <dbReference type="ARBA" id="ARBA00010641"/>
    </source>
</evidence>
<keyword evidence="8" id="KW-1185">Reference proteome</keyword>
<dbReference type="InterPro" id="IPR039425">
    <property type="entry name" value="RNA_pol_sigma-70-like"/>
</dbReference>
<evidence type="ECO:0000256" key="5">
    <source>
        <dbReference type="ARBA" id="ARBA00023163"/>
    </source>
</evidence>
<dbReference type="NCBIfam" id="TIGR02937">
    <property type="entry name" value="sigma70-ECF"/>
    <property type="match status" value="1"/>
</dbReference>
<dbReference type="GO" id="GO:0003677">
    <property type="term" value="F:DNA binding"/>
    <property type="evidence" value="ECO:0007669"/>
    <property type="project" value="UniProtKB-KW"/>
</dbReference>
<keyword evidence="4" id="KW-0238">DNA-binding</keyword>
<dbReference type="RefSeq" id="WP_221473583.1">
    <property type="nucleotide sequence ID" value="NZ_BAAAWZ010000004.1"/>
</dbReference>
<dbReference type="Pfam" id="PF04542">
    <property type="entry name" value="Sigma70_r2"/>
    <property type="match status" value="1"/>
</dbReference>
<dbReference type="InterPro" id="IPR007627">
    <property type="entry name" value="RNA_pol_sigma70_r2"/>
</dbReference>
<dbReference type="AlphaFoldDB" id="A0A841D1F5"/>
<dbReference type="SUPFAM" id="SSF88946">
    <property type="entry name" value="Sigma2 domain of RNA polymerase sigma factors"/>
    <property type="match status" value="1"/>
</dbReference>
<keyword evidence="5" id="KW-0804">Transcription</keyword>
<evidence type="ECO:0000256" key="3">
    <source>
        <dbReference type="ARBA" id="ARBA00023082"/>
    </source>
</evidence>
<gene>
    <name evidence="7" type="ORF">FHS22_002598</name>
</gene>
<dbReference type="GO" id="GO:0006352">
    <property type="term" value="P:DNA-templated transcription initiation"/>
    <property type="evidence" value="ECO:0007669"/>
    <property type="project" value="InterPro"/>
</dbReference>
<comment type="caution">
    <text evidence="7">The sequence shown here is derived from an EMBL/GenBank/DDBJ whole genome shotgun (WGS) entry which is preliminary data.</text>
</comment>
<dbReference type="PANTHER" id="PTHR43133">
    <property type="entry name" value="RNA POLYMERASE ECF-TYPE SIGMA FACTO"/>
    <property type="match status" value="1"/>
</dbReference>
<dbReference type="SUPFAM" id="SSF88659">
    <property type="entry name" value="Sigma3 and sigma4 domains of RNA polymerase sigma factors"/>
    <property type="match status" value="1"/>
</dbReference>
<comment type="similarity">
    <text evidence="1">Belongs to the sigma-70 factor family. ECF subfamily.</text>
</comment>
<keyword evidence="2" id="KW-0805">Transcription regulation</keyword>
<evidence type="ECO:0000313" key="8">
    <source>
        <dbReference type="Proteomes" id="UP000562352"/>
    </source>
</evidence>